<name>A0A4Q9KGR4_9ACTN</name>
<accession>A0A4Q9KGR4</accession>
<dbReference type="RefSeq" id="WP_131167616.1">
    <property type="nucleotide sequence ID" value="NZ_SDMQ01000004.1"/>
</dbReference>
<feature type="region of interest" description="Disordered" evidence="1">
    <location>
        <begin position="1"/>
        <end position="20"/>
    </location>
</feature>
<gene>
    <name evidence="3" type="ORF">ET989_05845</name>
</gene>
<evidence type="ECO:0000256" key="2">
    <source>
        <dbReference type="SAM" id="Phobius"/>
    </source>
</evidence>
<keyword evidence="2" id="KW-0472">Membrane</keyword>
<feature type="transmembrane region" description="Helical" evidence="2">
    <location>
        <begin position="147"/>
        <end position="171"/>
    </location>
</feature>
<feature type="compositionally biased region" description="Low complexity" evidence="1">
    <location>
        <begin position="1"/>
        <end position="11"/>
    </location>
</feature>
<dbReference type="AlphaFoldDB" id="A0A4Q9KGR4"/>
<organism evidence="3 4">
    <name type="scientific">Propioniciclava sinopodophylli</name>
    <dbReference type="NCBI Taxonomy" id="1837344"/>
    <lineage>
        <taxon>Bacteria</taxon>
        <taxon>Bacillati</taxon>
        <taxon>Actinomycetota</taxon>
        <taxon>Actinomycetes</taxon>
        <taxon>Propionibacteriales</taxon>
        <taxon>Propionibacteriaceae</taxon>
        <taxon>Propioniciclava</taxon>
    </lineage>
</organism>
<keyword evidence="2" id="KW-1133">Transmembrane helix</keyword>
<feature type="transmembrane region" description="Helical" evidence="2">
    <location>
        <begin position="221"/>
        <end position="243"/>
    </location>
</feature>
<sequence length="245" mass="26094">MSTTTPEEPASPAEPEPQPKVSWLAPDGRRGWVSVAGALIPQLAVTLWANSTTGPGAARAQVLGFILTLVFFFAAYLGLTWWVFGRLDPHRLRAAIRASNSAHVRRFDRLSGMDATSWVLGSVGVSLGVVAYTLLETETRKDPLALTLTGLMVLLSWAVMQISAAVLLLRLDAESPALVFPDEGPHGLPDYTYVATQVLTTFATSDVTVTSTTGRRAITTLAIAAMVFNTVVVALLVAAFLGLTS</sequence>
<dbReference type="InterPro" id="IPR009781">
    <property type="entry name" value="DUF1345"/>
</dbReference>
<dbReference type="SUPFAM" id="SSF81324">
    <property type="entry name" value="Voltage-gated potassium channels"/>
    <property type="match status" value="1"/>
</dbReference>
<feature type="transmembrane region" description="Helical" evidence="2">
    <location>
        <begin position="62"/>
        <end position="84"/>
    </location>
</feature>
<keyword evidence="4" id="KW-1185">Reference proteome</keyword>
<feature type="transmembrane region" description="Helical" evidence="2">
    <location>
        <begin position="115"/>
        <end position="135"/>
    </location>
</feature>
<evidence type="ECO:0000256" key="1">
    <source>
        <dbReference type="SAM" id="MobiDB-lite"/>
    </source>
</evidence>
<keyword evidence="2" id="KW-0812">Transmembrane</keyword>
<dbReference type="Pfam" id="PF07077">
    <property type="entry name" value="DUF1345"/>
    <property type="match status" value="1"/>
</dbReference>
<proteinExistence type="predicted"/>
<evidence type="ECO:0000313" key="3">
    <source>
        <dbReference type="EMBL" id="TBT85967.1"/>
    </source>
</evidence>
<evidence type="ECO:0000313" key="4">
    <source>
        <dbReference type="Proteomes" id="UP000292373"/>
    </source>
</evidence>
<reference evidence="3 4" key="1">
    <citation type="submission" date="2019-01" db="EMBL/GenBank/DDBJ databases">
        <title>Lactibacter flavus gen. nov., sp. nov., a novel bacterium of the family Propionibacteriaceae isolated from raw milk and dairy products.</title>
        <authorList>
            <person name="Huptas C."/>
            <person name="Wenning M."/>
            <person name="Breitenwieser F."/>
            <person name="Doll E."/>
            <person name="Von Neubeck M."/>
            <person name="Busse H.-J."/>
            <person name="Scherer S."/>
        </authorList>
    </citation>
    <scope>NUCLEOTIDE SEQUENCE [LARGE SCALE GENOMIC DNA]</scope>
    <source>
        <strain evidence="3 4">KCTC 33808</strain>
    </source>
</reference>
<comment type="caution">
    <text evidence="3">The sequence shown here is derived from an EMBL/GenBank/DDBJ whole genome shotgun (WGS) entry which is preliminary data.</text>
</comment>
<dbReference type="EMBL" id="SDMQ01000004">
    <property type="protein sequence ID" value="TBT85967.1"/>
    <property type="molecule type" value="Genomic_DNA"/>
</dbReference>
<dbReference type="OrthoDB" id="3734015at2"/>
<protein>
    <submittedName>
        <fullName evidence="3">DUF1345 domain-containing protein</fullName>
    </submittedName>
</protein>
<dbReference type="Proteomes" id="UP000292373">
    <property type="component" value="Unassembled WGS sequence"/>
</dbReference>